<dbReference type="GO" id="GO:0003677">
    <property type="term" value="F:DNA binding"/>
    <property type="evidence" value="ECO:0007669"/>
    <property type="project" value="UniProtKB-KW"/>
</dbReference>
<gene>
    <name evidence="13" type="ORF">JXQ802_LOCUS46111</name>
    <name evidence="12" type="ORF">PYM288_LOCUS30378</name>
</gene>
<keyword evidence="3" id="KW-0863">Zinc-finger</keyword>
<dbReference type="SUPFAM" id="SSF53098">
    <property type="entry name" value="Ribonuclease H-like"/>
    <property type="match status" value="1"/>
</dbReference>
<keyword evidence="2" id="KW-0479">Metal-binding</keyword>
<evidence type="ECO:0000256" key="8">
    <source>
        <dbReference type="ARBA" id="ARBA00023242"/>
    </source>
</evidence>
<evidence type="ECO:0000256" key="1">
    <source>
        <dbReference type="ARBA" id="ARBA00004123"/>
    </source>
</evidence>
<evidence type="ECO:0000256" key="6">
    <source>
        <dbReference type="ARBA" id="ARBA00023125"/>
    </source>
</evidence>
<keyword evidence="5" id="KW-0805">Transcription regulation</keyword>
<evidence type="ECO:0000256" key="9">
    <source>
        <dbReference type="SAM" id="MobiDB-lite"/>
    </source>
</evidence>
<feature type="domain" description="HAT C-terminal dimerisation" evidence="11">
    <location>
        <begin position="717"/>
        <end position="780"/>
    </location>
</feature>
<dbReference type="InterPro" id="IPR012337">
    <property type="entry name" value="RNaseH-like_sf"/>
</dbReference>
<evidence type="ECO:0000256" key="7">
    <source>
        <dbReference type="ARBA" id="ARBA00023163"/>
    </source>
</evidence>
<dbReference type="EMBL" id="CAJNOL010004052">
    <property type="protein sequence ID" value="CAF1580017.1"/>
    <property type="molecule type" value="Genomic_DNA"/>
</dbReference>
<evidence type="ECO:0000313" key="13">
    <source>
        <dbReference type="EMBL" id="CAF1580017.1"/>
    </source>
</evidence>
<dbReference type="InterPro" id="IPR008906">
    <property type="entry name" value="HATC_C_dom"/>
</dbReference>
<sequence>MISKTILTPITDYTNNDKSNNDANYNDPTQTNSLSSYTASYAYDSDAELVQVREVHHQNNNKTNSKSNENVLSDTTNETKLLHSSTVWQYAVREDNRNYATCCLCPDNKRISTNNGSTTTLRKHLISKHNKFDLILPNNKRKHNKTLFNPIKKQQLHHMLISCIIRDGRTFNDFEKAGIKKILQILVPNYEPPNRFAVAHHLKRLNVFHHKQLIDQLTSVNSISLTMDLWSNRQMRCFLVITGHYFAANKFDLQSTVLNFSTFDKQHSGVEISRTLQSKLQELNILQKVVGVTCDGGKNIIRAIDDLNLNVKRVWCVAHRLHLTITNGLGFWVVKKETDEENIIIQEEQGTNVVMNDQEEEMLIPEEFQNNNKMDITDGLELDDNEFININHDDNDEELISDAVDDEIMDNWTEGVNESDVDFIYDQEIIICLMQKCRGLISMIKRSTIITLFFDTERKKQNIKRNLCYDVKSRWNSTYCMIDSFLYLRELIEKLFNYKHHLHLKPKQLAKLSGFEFTSNDWMLLSQLHLVLRPFFHATKAMSGRRYPSMGIAFYFLTRLKYFLQHHDKKESLMVKHFKQLLLAKFLYYFETDDDQMSLLKVHAYFDPAGFATLTDVEKRSVEQSIKIMVADETSYLTELTTTSLRITTTNTTNESNLHEKSSTSAIDLFNEAIGETAYEGSTISQNTKATIINDIYNYRNCVTRFNLKHKPDIALSSIFWQSYGQQFPILGKLAQKMLSTPSTSVPSESCFSVSAFLGRKERGRLTGENLSSSVFLKDKITL</sequence>
<organism evidence="13 14">
    <name type="scientific">Rotaria sordida</name>
    <dbReference type="NCBI Taxonomy" id="392033"/>
    <lineage>
        <taxon>Eukaryota</taxon>
        <taxon>Metazoa</taxon>
        <taxon>Spiralia</taxon>
        <taxon>Gnathifera</taxon>
        <taxon>Rotifera</taxon>
        <taxon>Eurotatoria</taxon>
        <taxon>Bdelloidea</taxon>
        <taxon>Philodinida</taxon>
        <taxon>Philodinidae</taxon>
        <taxon>Rotaria</taxon>
    </lineage>
</organism>
<feature type="compositionally biased region" description="Low complexity" evidence="9">
    <location>
        <begin position="16"/>
        <end position="31"/>
    </location>
</feature>
<feature type="compositionally biased region" description="Polar residues" evidence="9">
    <location>
        <begin position="1"/>
        <end position="14"/>
    </location>
</feature>
<keyword evidence="14" id="KW-1185">Reference proteome</keyword>
<keyword evidence="6" id="KW-0238">DNA-binding</keyword>
<dbReference type="Proteomes" id="UP000663854">
    <property type="component" value="Unassembled WGS sequence"/>
</dbReference>
<keyword evidence="8" id="KW-0539">Nucleus</keyword>
<evidence type="ECO:0000313" key="12">
    <source>
        <dbReference type="EMBL" id="CAF1310256.1"/>
    </source>
</evidence>
<feature type="region of interest" description="Disordered" evidence="9">
    <location>
        <begin position="1"/>
        <end position="31"/>
    </location>
</feature>
<comment type="subcellular location">
    <subcellularLocation>
        <location evidence="1">Nucleus</location>
    </subcellularLocation>
</comment>
<accession>A0A815Z5R2</accession>
<dbReference type="AlphaFoldDB" id="A0A815Z5R2"/>
<dbReference type="Proteomes" id="UP000663870">
    <property type="component" value="Unassembled WGS sequence"/>
</dbReference>
<dbReference type="GO" id="GO:0046983">
    <property type="term" value="F:protein dimerization activity"/>
    <property type="evidence" value="ECO:0007669"/>
    <property type="project" value="InterPro"/>
</dbReference>
<protein>
    <submittedName>
        <fullName evidence="13">Uncharacterized protein</fullName>
    </submittedName>
</protein>
<reference evidence="13" key="1">
    <citation type="submission" date="2021-02" db="EMBL/GenBank/DDBJ databases">
        <authorList>
            <person name="Nowell W R."/>
        </authorList>
    </citation>
    <scope>NUCLEOTIDE SEQUENCE</scope>
</reference>
<name>A0A815Z5R2_9BILA</name>
<keyword evidence="4" id="KW-0862">Zinc</keyword>
<proteinExistence type="predicted"/>
<dbReference type="InterPro" id="IPR003656">
    <property type="entry name" value="Znf_BED"/>
</dbReference>
<dbReference type="GO" id="GO:0008270">
    <property type="term" value="F:zinc ion binding"/>
    <property type="evidence" value="ECO:0007669"/>
    <property type="project" value="UniProtKB-KW"/>
</dbReference>
<dbReference type="EMBL" id="CAJNOH010002788">
    <property type="protein sequence ID" value="CAF1310256.1"/>
    <property type="molecule type" value="Genomic_DNA"/>
</dbReference>
<keyword evidence="7" id="KW-0804">Transcription</keyword>
<evidence type="ECO:0000256" key="4">
    <source>
        <dbReference type="ARBA" id="ARBA00022833"/>
    </source>
</evidence>
<comment type="caution">
    <text evidence="13">The sequence shown here is derived from an EMBL/GenBank/DDBJ whole genome shotgun (WGS) entry which is preliminary data.</text>
</comment>
<evidence type="ECO:0000313" key="14">
    <source>
        <dbReference type="Proteomes" id="UP000663870"/>
    </source>
</evidence>
<evidence type="ECO:0000259" key="10">
    <source>
        <dbReference type="Pfam" id="PF02892"/>
    </source>
</evidence>
<evidence type="ECO:0000256" key="2">
    <source>
        <dbReference type="ARBA" id="ARBA00022723"/>
    </source>
</evidence>
<dbReference type="Pfam" id="PF05699">
    <property type="entry name" value="Dimer_Tnp_hAT"/>
    <property type="match status" value="1"/>
</dbReference>
<dbReference type="GO" id="GO:0005634">
    <property type="term" value="C:nucleus"/>
    <property type="evidence" value="ECO:0007669"/>
    <property type="project" value="UniProtKB-SubCell"/>
</dbReference>
<dbReference type="PANTHER" id="PTHR46481:SF10">
    <property type="entry name" value="ZINC FINGER BED DOMAIN-CONTAINING PROTEIN 39"/>
    <property type="match status" value="1"/>
</dbReference>
<dbReference type="Pfam" id="PF02892">
    <property type="entry name" value="zf-BED"/>
    <property type="match status" value="1"/>
</dbReference>
<dbReference type="InterPro" id="IPR052035">
    <property type="entry name" value="ZnF_BED_domain_contain"/>
</dbReference>
<feature type="domain" description="BED-type" evidence="10">
    <location>
        <begin position="85"/>
        <end position="130"/>
    </location>
</feature>
<dbReference type="PANTHER" id="PTHR46481">
    <property type="entry name" value="ZINC FINGER BED DOMAIN-CONTAINING PROTEIN 4"/>
    <property type="match status" value="1"/>
</dbReference>
<evidence type="ECO:0000256" key="5">
    <source>
        <dbReference type="ARBA" id="ARBA00023015"/>
    </source>
</evidence>
<evidence type="ECO:0000259" key="11">
    <source>
        <dbReference type="Pfam" id="PF05699"/>
    </source>
</evidence>
<evidence type="ECO:0000256" key="3">
    <source>
        <dbReference type="ARBA" id="ARBA00022771"/>
    </source>
</evidence>